<gene>
    <name evidence="2" type="ORF">JEQ12_015736</name>
</gene>
<dbReference type="EMBL" id="JAEMGP010000004">
    <property type="protein sequence ID" value="KAG5210542.1"/>
    <property type="molecule type" value="Genomic_DNA"/>
</dbReference>
<keyword evidence="1" id="KW-0472">Membrane</keyword>
<keyword evidence="1" id="KW-0812">Transmembrane</keyword>
<dbReference type="PANTHER" id="PTHR16103">
    <property type="entry name" value="TRANSMEMBRANE PROTEIN 140"/>
    <property type="match status" value="1"/>
</dbReference>
<dbReference type="InterPro" id="IPR028038">
    <property type="entry name" value="TM140"/>
</dbReference>
<proteinExistence type="predicted"/>
<feature type="transmembrane region" description="Helical" evidence="1">
    <location>
        <begin position="219"/>
        <end position="239"/>
    </location>
</feature>
<evidence type="ECO:0008006" key="4">
    <source>
        <dbReference type="Google" id="ProtNLM"/>
    </source>
</evidence>
<feature type="transmembrane region" description="Helical" evidence="1">
    <location>
        <begin position="285"/>
        <end position="305"/>
    </location>
</feature>
<accession>A0A836AIZ6</accession>
<dbReference type="Pfam" id="PF14985">
    <property type="entry name" value="TM140"/>
    <property type="match status" value="1"/>
</dbReference>
<reference evidence="2 3" key="1">
    <citation type="submission" date="2020-12" db="EMBL/GenBank/DDBJ databases">
        <title>De novo assembly of Tibetan sheep genome.</title>
        <authorList>
            <person name="Li X."/>
        </authorList>
    </citation>
    <scope>NUCLEOTIDE SEQUENCE [LARGE SCALE GENOMIC DNA]</scope>
    <source>
        <tissue evidence="2">Heart</tissue>
    </source>
</reference>
<protein>
    <recommendedName>
        <fullName evidence="4">Transmembrane protein 140</fullName>
    </recommendedName>
</protein>
<name>A0A836AIZ6_SHEEP</name>
<dbReference type="Proteomes" id="UP000664991">
    <property type="component" value="Unassembled WGS sequence"/>
</dbReference>
<feature type="transmembrane region" description="Helical" evidence="1">
    <location>
        <begin position="251"/>
        <end position="273"/>
    </location>
</feature>
<dbReference type="PANTHER" id="PTHR16103:SF0">
    <property type="entry name" value="TRANSMEMBRANE PROTEIN 140"/>
    <property type="match status" value="1"/>
</dbReference>
<feature type="transmembrane region" description="Helical" evidence="1">
    <location>
        <begin position="146"/>
        <end position="168"/>
    </location>
</feature>
<evidence type="ECO:0000313" key="2">
    <source>
        <dbReference type="EMBL" id="KAG5210542.1"/>
    </source>
</evidence>
<keyword evidence="1" id="KW-1133">Transmembrane helix</keyword>
<evidence type="ECO:0000313" key="3">
    <source>
        <dbReference type="Proteomes" id="UP000664991"/>
    </source>
</evidence>
<evidence type="ECO:0000256" key="1">
    <source>
        <dbReference type="SAM" id="Phobius"/>
    </source>
</evidence>
<organism evidence="2 3">
    <name type="scientific">Ovis aries</name>
    <name type="common">Sheep</name>
    <dbReference type="NCBI Taxonomy" id="9940"/>
    <lineage>
        <taxon>Eukaryota</taxon>
        <taxon>Metazoa</taxon>
        <taxon>Chordata</taxon>
        <taxon>Craniata</taxon>
        <taxon>Vertebrata</taxon>
        <taxon>Euteleostomi</taxon>
        <taxon>Mammalia</taxon>
        <taxon>Eutheria</taxon>
        <taxon>Laurasiatheria</taxon>
        <taxon>Artiodactyla</taxon>
        <taxon>Ruminantia</taxon>
        <taxon>Pecora</taxon>
        <taxon>Bovidae</taxon>
        <taxon>Caprinae</taxon>
        <taxon>Ovis</taxon>
    </lineage>
</organism>
<dbReference type="AlphaFoldDB" id="A0A836AIZ6"/>
<sequence>MKVKSGDSVISQQKCAKVQRAVYLGTTCLPASHKPGAALICRPLSTGLDSGAWTLGSQRERRIHRTRFPAPPEEHFVHSASSFRCEHERGGRVRGPGLGRQGSGSYGDFTVLPNRLHQPRLGKGPRRRPVNGMKMTVLKSKRCSQLLFLGTMALTVTVISLLFFALLWKAGNLVDLPNLRVGFYNFCLWHEGASALQCYQFPELEALGVPRVGLALARLGVYGALVLTLFVPLPLLLAWCNNNEGEWQLAVGFLATSSVLLASGLGLFLTYTWKWLQLSLLGPGALALGAAQTLLIVLLVATAVFPQRAKDRSWGAASSV</sequence>
<comment type="caution">
    <text evidence="2">The sequence shown here is derived from an EMBL/GenBank/DDBJ whole genome shotgun (WGS) entry which is preliminary data.</text>
</comment>